<feature type="region of interest" description="Disordered" evidence="1">
    <location>
        <begin position="1"/>
        <end position="21"/>
    </location>
</feature>
<dbReference type="Proteomes" id="UP000015104">
    <property type="component" value="Unassembled WGS sequence"/>
</dbReference>
<evidence type="ECO:0000313" key="3">
    <source>
        <dbReference type="Proteomes" id="UP000015104"/>
    </source>
</evidence>
<name>T1JR34_TETUR</name>
<protein>
    <submittedName>
        <fullName evidence="2">Uncharacterized protein</fullName>
    </submittedName>
</protein>
<sequence>MEELRKKHQLEKDKDKDKDEQAQFTAIENKRELTASEKSFAQQILDDISLKNFGKSSTEKEKTSEGESVEQRIPLTTTEPTQPRVIEPVNIPKPHG</sequence>
<reference evidence="2" key="2">
    <citation type="submission" date="2015-06" db="UniProtKB">
        <authorList>
            <consortium name="EnsemblMetazoa"/>
        </authorList>
    </citation>
    <scope>IDENTIFICATION</scope>
</reference>
<organism evidence="2 3">
    <name type="scientific">Tetranychus urticae</name>
    <name type="common">Two-spotted spider mite</name>
    <dbReference type="NCBI Taxonomy" id="32264"/>
    <lineage>
        <taxon>Eukaryota</taxon>
        <taxon>Metazoa</taxon>
        <taxon>Ecdysozoa</taxon>
        <taxon>Arthropoda</taxon>
        <taxon>Chelicerata</taxon>
        <taxon>Arachnida</taxon>
        <taxon>Acari</taxon>
        <taxon>Acariformes</taxon>
        <taxon>Trombidiformes</taxon>
        <taxon>Prostigmata</taxon>
        <taxon>Eleutherengona</taxon>
        <taxon>Raphignathae</taxon>
        <taxon>Tetranychoidea</taxon>
        <taxon>Tetranychidae</taxon>
        <taxon>Tetranychus</taxon>
    </lineage>
</organism>
<evidence type="ECO:0000313" key="2">
    <source>
        <dbReference type="EnsemblMetazoa" id="tetur01g05460.1"/>
    </source>
</evidence>
<dbReference type="HOGENOM" id="CLU_2362415_0_0_1"/>
<evidence type="ECO:0000256" key="1">
    <source>
        <dbReference type="SAM" id="MobiDB-lite"/>
    </source>
</evidence>
<dbReference type="AlphaFoldDB" id="T1JR34"/>
<proteinExistence type="predicted"/>
<accession>T1JR34</accession>
<reference evidence="3" key="1">
    <citation type="submission" date="2011-08" db="EMBL/GenBank/DDBJ databases">
        <authorList>
            <person name="Rombauts S."/>
        </authorList>
    </citation>
    <scope>NUCLEOTIDE SEQUENCE</scope>
    <source>
        <strain evidence="3">London</strain>
    </source>
</reference>
<keyword evidence="3" id="KW-1185">Reference proteome</keyword>
<dbReference type="EnsemblMetazoa" id="tetur01g05460.1">
    <property type="protein sequence ID" value="tetur01g05460.1"/>
    <property type="gene ID" value="tetur01g05460"/>
</dbReference>
<dbReference type="EMBL" id="CAEY01000444">
    <property type="status" value="NOT_ANNOTATED_CDS"/>
    <property type="molecule type" value="Genomic_DNA"/>
</dbReference>
<feature type="compositionally biased region" description="Basic and acidic residues" evidence="1">
    <location>
        <begin position="10"/>
        <end position="21"/>
    </location>
</feature>
<feature type="region of interest" description="Disordered" evidence="1">
    <location>
        <begin position="51"/>
        <end position="96"/>
    </location>
</feature>